<dbReference type="Pfam" id="PF04672">
    <property type="entry name" value="Methyltransf_19"/>
    <property type="match status" value="1"/>
</dbReference>
<keyword evidence="1" id="KW-0489">Methyltransferase</keyword>
<protein>
    <submittedName>
        <fullName evidence="1">S-adenosyl methyltransferase</fullName>
    </submittedName>
</protein>
<dbReference type="STRING" id="1172567.WQO_02180"/>
<organism evidence="1 2">
    <name type="scientific">Streptomyces globisporus C-1027</name>
    <dbReference type="NCBI Taxonomy" id="1172567"/>
    <lineage>
        <taxon>Bacteria</taxon>
        <taxon>Bacillati</taxon>
        <taxon>Actinomycetota</taxon>
        <taxon>Actinomycetes</taxon>
        <taxon>Kitasatosporales</taxon>
        <taxon>Streptomycetaceae</taxon>
        <taxon>Streptomyces</taxon>
    </lineage>
</organism>
<dbReference type="InterPro" id="IPR029063">
    <property type="entry name" value="SAM-dependent_MTases_sf"/>
</dbReference>
<dbReference type="PIRSF" id="PIRSF017393">
    <property type="entry name" value="MTase_SAV2177"/>
    <property type="match status" value="1"/>
</dbReference>
<dbReference type="SUPFAM" id="SSF53335">
    <property type="entry name" value="S-adenosyl-L-methionine-dependent methyltransferases"/>
    <property type="match status" value="1"/>
</dbReference>
<dbReference type="GeneID" id="27781098"/>
<name>A0A0U3JZG3_STRGL</name>
<dbReference type="GO" id="GO:0032259">
    <property type="term" value="P:methylation"/>
    <property type="evidence" value="ECO:0007669"/>
    <property type="project" value="UniProtKB-KW"/>
</dbReference>
<dbReference type="GO" id="GO:0008168">
    <property type="term" value="F:methyltransferase activity"/>
    <property type="evidence" value="ECO:0007669"/>
    <property type="project" value="UniProtKB-KW"/>
</dbReference>
<gene>
    <name evidence="1" type="ORF">WQO_02180</name>
</gene>
<keyword evidence="1" id="KW-0808">Transferase</keyword>
<dbReference type="EMBL" id="CP013738">
    <property type="protein sequence ID" value="ALU92269.1"/>
    <property type="molecule type" value="Genomic_DNA"/>
</dbReference>
<dbReference type="Gene3D" id="3.40.50.150">
    <property type="entry name" value="Vaccinia Virus protein VP39"/>
    <property type="match status" value="1"/>
</dbReference>
<evidence type="ECO:0000313" key="2">
    <source>
        <dbReference type="Proteomes" id="UP000064183"/>
    </source>
</evidence>
<dbReference type="KEGG" id="sgb:WQO_02180"/>
<dbReference type="AlphaFoldDB" id="A0A0U3JZG3"/>
<accession>A0A0U3JZG3</accession>
<evidence type="ECO:0000313" key="1">
    <source>
        <dbReference type="EMBL" id="ALU92269.1"/>
    </source>
</evidence>
<dbReference type="InterPro" id="IPR006764">
    <property type="entry name" value="SAM_dep_MeTrfase_SAV2177_type"/>
</dbReference>
<proteinExistence type="predicted"/>
<reference evidence="1 2" key="1">
    <citation type="journal article" date="2012" name="J. Bacteriol.">
        <title>Draft genome sequence of Streptomyces globisporus C-1027, which produces an antitumor antibiotic consisting of a nine-membered enediyne with a chromoprotein.</title>
        <authorList>
            <person name="Wang L."/>
            <person name="Wang S."/>
            <person name="He Q."/>
            <person name="Yu T."/>
            <person name="Li Q."/>
            <person name="Hong B."/>
        </authorList>
    </citation>
    <scope>NUCLEOTIDE SEQUENCE [LARGE SCALE GENOMIC DNA]</scope>
    <source>
        <strain evidence="1 2">C-1027</strain>
    </source>
</reference>
<dbReference type="Proteomes" id="UP000064183">
    <property type="component" value="Chromosome"/>
</dbReference>
<dbReference type="RefSeq" id="WP_010061770.1">
    <property type="nucleotide sequence ID" value="NZ_CP013738.1"/>
</dbReference>
<sequence length="261" mass="28293">MSVDDDEFRRSVRSDIPHSARVWNAWLGGKDHYPVDRELAEAVSAAYPQMVDIARASRAFQIRAIRHLASVGVRQFLDVGTGLPVANSTHEVAQSIAPESRVVYVDNDPIVLAHAEALLTSAPEGRTAYVAGDLSATDAVVDEAAKTLDLSEPVAVLLLSTLGHLVPAEGIEVVQRYLARMPSGSHLVLCDTVKTPQTLAAQEAYASGDNPPYLVREPEEITGCAEGMELLEPGFVPIDRWRPEEDDAVPVDQWGLVARKP</sequence>